<name>A0ABM8C366_9BURK</name>
<gene>
    <name evidence="4" type="ORF">MasN3_10930</name>
</gene>
<feature type="compositionally biased region" description="Basic and acidic residues" evidence="1">
    <location>
        <begin position="469"/>
        <end position="480"/>
    </location>
</feature>
<protein>
    <recommendedName>
        <fullName evidence="6">Tle cognate immunity protein 4 C-terminal domain-containing protein</fullName>
    </recommendedName>
</protein>
<evidence type="ECO:0000313" key="5">
    <source>
        <dbReference type="Proteomes" id="UP001163336"/>
    </source>
</evidence>
<dbReference type="EMBL" id="AP026966">
    <property type="protein sequence ID" value="BDT57599.1"/>
    <property type="molecule type" value="Genomic_DNA"/>
</dbReference>
<evidence type="ECO:0000259" key="3">
    <source>
        <dbReference type="Pfam" id="PF18443"/>
    </source>
</evidence>
<feature type="domain" description="Tle cognate immunity protein 4 N-terminal" evidence="3">
    <location>
        <begin position="43"/>
        <end position="130"/>
    </location>
</feature>
<feature type="compositionally biased region" description="Basic residues" evidence="1">
    <location>
        <begin position="451"/>
        <end position="460"/>
    </location>
</feature>
<keyword evidence="5" id="KW-1185">Reference proteome</keyword>
<evidence type="ECO:0008006" key="6">
    <source>
        <dbReference type="Google" id="ProtNLM"/>
    </source>
</evidence>
<organism evidence="4 5">
    <name type="scientific">Massilia varians</name>
    <dbReference type="NCBI Taxonomy" id="457921"/>
    <lineage>
        <taxon>Bacteria</taxon>
        <taxon>Pseudomonadati</taxon>
        <taxon>Pseudomonadota</taxon>
        <taxon>Betaproteobacteria</taxon>
        <taxon>Burkholderiales</taxon>
        <taxon>Oxalobacteraceae</taxon>
        <taxon>Telluria group</taxon>
        <taxon>Massilia</taxon>
    </lineage>
</organism>
<evidence type="ECO:0000259" key="2">
    <source>
        <dbReference type="Pfam" id="PF18426"/>
    </source>
</evidence>
<proteinExistence type="predicted"/>
<dbReference type="InterPro" id="IPR041290">
    <property type="entry name" value="Tli4_C"/>
</dbReference>
<reference evidence="4" key="1">
    <citation type="submission" date="2022-11" db="EMBL/GenBank/DDBJ databases">
        <title>Isolation and characterization of PLA-degrading bacterium Massilia sp. from Antarctic soil.</title>
        <authorList>
            <person name="Sato K."/>
            <person name="Gomez-Fuentes C."/>
            <person name="Ahmad S.A."/>
            <person name="Zulkharnain A."/>
        </authorList>
    </citation>
    <scope>NUCLEOTIDE SEQUENCE</scope>
    <source>
        <strain evidence="4">N-3</strain>
    </source>
</reference>
<accession>A0ABM8C366</accession>
<dbReference type="Proteomes" id="UP001163336">
    <property type="component" value="Chromosome"/>
</dbReference>
<evidence type="ECO:0000256" key="1">
    <source>
        <dbReference type="SAM" id="MobiDB-lite"/>
    </source>
</evidence>
<dbReference type="Pfam" id="PF18443">
    <property type="entry name" value="Tli4_N"/>
    <property type="match status" value="1"/>
</dbReference>
<dbReference type="InterPro" id="IPR040761">
    <property type="entry name" value="Tli4_N"/>
</dbReference>
<evidence type="ECO:0000313" key="4">
    <source>
        <dbReference type="EMBL" id="BDT57599.1"/>
    </source>
</evidence>
<feature type="domain" description="Tle cognate immunity protein 4 C-terminal" evidence="2">
    <location>
        <begin position="191"/>
        <end position="350"/>
    </location>
</feature>
<dbReference type="RefSeq" id="WP_281912905.1">
    <property type="nucleotide sequence ID" value="NZ_AP026966.1"/>
</dbReference>
<feature type="region of interest" description="Disordered" evidence="1">
    <location>
        <begin position="444"/>
        <end position="480"/>
    </location>
</feature>
<dbReference type="Pfam" id="PF18426">
    <property type="entry name" value="Tli4_C"/>
    <property type="match status" value="1"/>
</dbReference>
<sequence length="480" mass="53302">MKPIFKKKWVIALAVAVAALTGTWAVGAVQDLYKVGKMTEKMKTVCIGRMLIDLPQETEFNVFLGSVRAFSISADPESAEAFDARMTQREAEIRAKPDWNEGNKNLELVREVKTENGLKGKIFMHGRRVFDGWQLNGDKRERYHFEDLTLEAHLHGNGISVEVSGDEFLPEALENLIKLVTQIVVNPDNRIPTEPGFCLDRVYVREPLEAAYGERVVVMAGLPSHPDIDIKFDTTAGLDPVDKGLLERAAASHARAGPLISARFTNLRAAPRTIGGLTGDELVERVIEENFAIVYGFRWEVIGTEDNVYVPTVELTMKTGSGEHEPVRSSLSEPAAIALWDKISSSIRIRLRRRQSSVRSSPHLRPSAPIRLRATLVPKRVGGSAATAATARRCMAANGSTSARANACRRHCCSHSRPCGTGCAACNRATRPMTRRLGDWWTREAAGGLRRPSRWPKPHPPRQPQPARQQREQARSSRLR</sequence>